<dbReference type="RefSeq" id="WP_063021944.1">
    <property type="nucleotide sequence ID" value="NZ_JBEYBM010000011.1"/>
</dbReference>
<accession>A0ABV2X809</accession>
<dbReference type="EMBL" id="JBEYBR010000017">
    <property type="protein sequence ID" value="MEU2122016.1"/>
    <property type="molecule type" value="Genomic_DNA"/>
</dbReference>
<reference evidence="2 3" key="1">
    <citation type="submission" date="2024-06" db="EMBL/GenBank/DDBJ databases">
        <title>The Natural Products Discovery Center: Release of the First 8490 Sequenced Strains for Exploring Actinobacteria Biosynthetic Diversity.</title>
        <authorList>
            <person name="Kalkreuter E."/>
            <person name="Kautsar S.A."/>
            <person name="Yang D."/>
            <person name="Bader C.D."/>
            <person name="Teijaro C.N."/>
            <person name="Fluegel L."/>
            <person name="Davis C.M."/>
            <person name="Simpson J.R."/>
            <person name="Lauterbach L."/>
            <person name="Steele A.D."/>
            <person name="Gui C."/>
            <person name="Meng S."/>
            <person name="Li G."/>
            <person name="Viehrig K."/>
            <person name="Ye F."/>
            <person name="Su P."/>
            <person name="Kiefer A.F."/>
            <person name="Nichols A."/>
            <person name="Cepeda A.J."/>
            <person name="Yan W."/>
            <person name="Fan B."/>
            <person name="Jiang Y."/>
            <person name="Adhikari A."/>
            <person name="Zheng C.-J."/>
            <person name="Schuster L."/>
            <person name="Cowan T.M."/>
            <person name="Smanski M.J."/>
            <person name="Chevrette M.G."/>
            <person name="De Carvalho L.P.S."/>
            <person name="Shen B."/>
        </authorList>
    </citation>
    <scope>NUCLEOTIDE SEQUENCE [LARGE SCALE GENOMIC DNA]</scope>
    <source>
        <strain evidence="2 3">NPDC019434</strain>
    </source>
</reference>
<protein>
    <submittedName>
        <fullName evidence="2">ABC transporter permease subunit</fullName>
    </submittedName>
</protein>
<keyword evidence="1" id="KW-1133">Transmembrane helix</keyword>
<feature type="transmembrane region" description="Helical" evidence="1">
    <location>
        <begin position="232"/>
        <end position="252"/>
    </location>
</feature>
<organism evidence="2 3">
    <name type="scientific">Nocardia niwae</name>
    <dbReference type="NCBI Taxonomy" id="626084"/>
    <lineage>
        <taxon>Bacteria</taxon>
        <taxon>Bacillati</taxon>
        <taxon>Actinomycetota</taxon>
        <taxon>Actinomycetes</taxon>
        <taxon>Mycobacteriales</taxon>
        <taxon>Nocardiaceae</taxon>
        <taxon>Nocardia</taxon>
    </lineage>
</organism>
<gene>
    <name evidence="2" type="ORF">ABZ507_09280</name>
</gene>
<dbReference type="Pfam" id="PF12679">
    <property type="entry name" value="ABC2_membrane_2"/>
    <property type="match status" value="1"/>
</dbReference>
<feature type="transmembrane region" description="Helical" evidence="1">
    <location>
        <begin position="65"/>
        <end position="85"/>
    </location>
</feature>
<keyword evidence="1" id="KW-0812">Transmembrane</keyword>
<proteinExistence type="predicted"/>
<name>A0ABV2X809_9NOCA</name>
<evidence type="ECO:0000256" key="1">
    <source>
        <dbReference type="SAM" id="Phobius"/>
    </source>
</evidence>
<sequence>MTRSVYTQTLKEQKRSLIGWSLGMAIVPLIYLPSYRSLAEQGSLNIEQSSIYDAMGMGDFATAAGYLHSTIFALMGLLLVVIFAVTMGVRSATQEESGTLDLLLAQPISRTSLVRQRFAALAVQIGVVTGVLGSSVLVGAEAGQLDVPAGNILAAVAGLGLLGLAVAALTQLVGAVTGRRAQTLGLTALLVLGGYLANSLGGIVDGASWLRKFSPFYYAIGDSPLVNGWNPGHLLVLAILVAVACGLSLIAFDRRDLAV</sequence>
<feature type="transmembrane region" description="Helical" evidence="1">
    <location>
        <begin position="17"/>
        <end position="35"/>
    </location>
</feature>
<feature type="transmembrane region" description="Helical" evidence="1">
    <location>
        <begin position="152"/>
        <end position="172"/>
    </location>
</feature>
<dbReference type="PANTHER" id="PTHR37305:SF1">
    <property type="entry name" value="MEMBRANE PROTEIN"/>
    <property type="match status" value="1"/>
</dbReference>
<feature type="transmembrane region" description="Helical" evidence="1">
    <location>
        <begin position="118"/>
        <end position="140"/>
    </location>
</feature>
<dbReference type="PANTHER" id="PTHR37305">
    <property type="entry name" value="INTEGRAL MEMBRANE PROTEIN-RELATED"/>
    <property type="match status" value="1"/>
</dbReference>
<feature type="transmembrane region" description="Helical" evidence="1">
    <location>
        <begin position="184"/>
        <end position="204"/>
    </location>
</feature>
<evidence type="ECO:0000313" key="2">
    <source>
        <dbReference type="EMBL" id="MEU2122016.1"/>
    </source>
</evidence>
<comment type="caution">
    <text evidence="2">The sequence shown here is derived from an EMBL/GenBank/DDBJ whole genome shotgun (WGS) entry which is preliminary data.</text>
</comment>
<keyword evidence="3" id="KW-1185">Reference proteome</keyword>
<dbReference type="Proteomes" id="UP001550535">
    <property type="component" value="Unassembled WGS sequence"/>
</dbReference>
<evidence type="ECO:0000313" key="3">
    <source>
        <dbReference type="Proteomes" id="UP001550535"/>
    </source>
</evidence>
<keyword evidence="1" id="KW-0472">Membrane</keyword>